<organism evidence="3 4">
    <name type="scientific">Sparassis crispa</name>
    <dbReference type="NCBI Taxonomy" id="139825"/>
    <lineage>
        <taxon>Eukaryota</taxon>
        <taxon>Fungi</taxon>
        <taxon>Dikarya</taxon>
        <taxon>Basidiomycota</taxon>
        <taxon>Agaricomycotina</taxon>
        <taxon>Agaricomycetes</taxon>
        <taxon>Polyporales</taxon>
        <taxon>Sparassidaceae</taxon>
        <taxon>Sparassis</taxon>
    </lineage>
</organism>
<dbReference type="STRING" id="139825.A0A401GIV6"/>
<feature type="compositionally biased region" description="Acidic residues" evidence="1">
    <location>
        <begin position="29"/>
        <end position="40"/>
    </location>
</feature>
<sequence length="688" mass="78868">MAPSALSGAVRRSTRLSAKAQVAAKRPDEDDAGADASDAEPLERPAKRRRITTFNTSADRKQRAGKKNVGSKRSLSKLLDMPLDVLFEIFGHLDPLDVLHLARSNKAIRNVLMRRSSITIWKEARSHIEGLPDCPADLSEPQYADLVFDPHCHFCLTARVLNVLWRNRVRCCKQCLKANFMDMAAMYRCFYGFVSEYKMPQPWAMISCDPYRNKHYYLNSRVMELQERYEEIVPDLEKFKEFEQERVKAVKKLEKDADILSSWHTEQSYLRSQELDDLRYKRRQGIIMKLIQMNLGAEIEVMDDDMIEVFLNHPAVKQPKELTDRIWNNIKGPILEIVYHAQAIRIAKTRCIRVIPHIPFLDTRYADFAKSRPHTEYLPRIADFCMMPEIRAILGDATVVIQTARKLDDLRPRFPELSERWRQECSRQLLPLLPDAAKQNQVNDEDMSPLQLATTFFKCSSCFDTVGYPRILAHECMRYCTMNGDGGLDLSHTIHADLKNTVQLVYDEQPWHLSAGSIEYNQGACDTVAAVVRACGEDPATITASEMDEMDHRFVCANRKCLRNGVVHVVTWRTAEQHDKIYHPVDHTGWQLLDPGDTADMKLNELMDDERYMVEIWSCTHCRSNAVRLNVVKAHLNDKHDVLHPVQGVDYDVHHDVDPGPPLPFIVMSDELSSPALVAAVEDALVDE</sequence>
<dbReference type="CDD" id="cd09917">
    <property type="entry name" value="F-box_SF"/>
    <property type="match status" value="1"/>
</dbReference>
<proteinExistence type="predicted"/>
<dbReference type="OrthoDB" id="2322499at2759"/>
<protein>
    <recommendedName>
        <fullName evidence="2">F-box domain-containing protein</fullName>
    </recommendedName>
</protein>
<comment type="caution">
    <text evidence="3">The sequence shown here is derived from an EMBL/GenBank/DDBJ whole genome shotgun (WGS) entry which is preliminary data.</text>
</comment>
<dbReference type="InterPro" id="IPR001810">
    <property type="entry name" value="F-box_dom"/>
</dbReference>
<keyword evidence="4" id="KW-1185">Reference proteome</keyword>
<dbReference type="Proteomes" id="UP000287166">
    <property type="component" value="Unassembled WGS sequence"/>
</dbReference>
<evidence type="ECO:0000313" key="3">
    <source>
        <dbReference type="EMBL" id="GBE82140.1"/>
    </source>
</evidence>
<evidence type="ECO:0000259" key="2">
    <source>
        <dbReference type="PROSITE" id="PS50181"/>
    </source>
</evidence>
<dbReference type="Pfam" id="PF00646">
    <property type="entry name" value="F-box"/>
    <property type="match status" value="1"/>
</dbReference>
<dbReference type="PROSITE" id="PS50181">
    <property type="entry name" value="FBOX"/>
    <property type="match status" value="1"/>
</dbReference>
<dbReference type="GeneID" id="38779057"/>
<name>A0A401GIV6_9APHY</name>
<accession>A0A401GIV6</accession>
<dbReference type="InParanoid" id="A0A401GIV6"/>
<dbReference type="EMBL" id="BFAD01000004">
    <property type="protein sequence ID" value="GBE82140.1"/>
    <property type="molecule type" value="Genomic_DNA"/>
</dbReference>
<feature type="region of interest" description="Disordered" evidence="1">
    <location>
        <begin position="1"/>
        <end position="48"/>
    </location>
</feature>
<dbReference type="RefSeq" id="XP_027613053.1">
    <property type="nucleotide sequence ID" value="XM_027757252.1"/>
</dbReference>
<evidence type="ECO:0000256" key="1">
    <source>
        <dbReference type="SAM" id="MobiDB-lite"/>
    </source>
</evidence>
<feature type="domain" description="F-box" evidence="2">
    <location>
        <begin position="75"/>
        <end position="124"/>
    </location>
</feature>
<gene>
    <name evidence="3" type="ORF">SCP_0405200</name>
</gene>
<evidence type="ECO:0000313" key="4">
    <source>
        <dbReference type="Proteomes" id="UP000287166"/>
    </source>
</evidence>
<reference evidence="3 4" key="1">
    <citation type="journal article" date="2018" name="Sci. Rep.">
        <title>Genome sequence of the cauliflower mushroom Sparassis crispa (Hanabiratake) and its association with beneficial usage.</title>
        <authorList>
            <person name="Kiyama R."/>
            <person name="Furutani Y."/>
            <person name="Kawaguchi K."/>
            <person name="Nakanishi T."/>
        </authorList>
    </citation>
    <scope>NUCLEOTIDE SEQUENCE [LARGE SCALE GENOMIC DNA]</scope>
</reference>
<dbReference type="AlphaFoldDB" id="A0A401GIV6"/>